<organism evidence="2 3">
    <name type="scientific">Brooklawnia propionicigenes</name>
    <dbReference type="NCBI Taxonomy" id="3041175"/>
    <lineage>
        <taxon>Bacteria</taxon>
        <taxon>Bacillati</taxon>
        <taxon>Actinomycetota</taxon>
        <taxon>Actinomycetes</taxon>
        <taxon>Propionibacteriales</taxon>
        <taxon>Propionibacteriaceae</taxon>
        <taxon>Brooklawnia</taxon>
    </lineage>
</organism>
<reference evidence="2" key="1">
    <citation type="journal article" date="2024" name="Int. J. Syst. Evol. Microbiol.">
        <title>Brooklawnia propionicigenes sp. nov., a facultatively anaerobic, propionate-producing bacterium isolated from a methanogenic reactor treating waste from cattle farms.</title>
        <authorList>
            <person name="Akita Y."/>
            <person name="Ueki A."/>
            <person name="Tonouchi A."/>
            <person name="Sugawara Y."/>
            <person name="Honma S."/>
            <person name="Kaku N."/>
            <person name="Ueki K."/>
        </authorList>
    </citation>
    <scope>NUCLEOTIDE SEQUENCE</scope>
    <source>
        <strain evidence="2">SH051</strain>
    </source>
</reference>
<dbReference type="AlphaFoldDB" id="A0AAN0KGL5"/>
<feature type="compositionally biased region" description="Basic residues" evidence="1">
    <location>
        <begin position="256"/>
        <end position="265"/>
    </location>
</feature>
<dbReference type="Proteomes" id="UP001431656">
    <property type="component" value="Chromosome"/>
</dbReference>
<evidence type="ECO:0008006" key="4">
    <source>
        <dbReference type="Google" id="ProtNLM"/>
    </source>
</evidence>
<dbReference type="RefSeq" id="WP_286264630.1">
    <property type="nucleotide sequence ID" value="NZ_AP028056.1"/>
</dbReference>
<proteinExistence type="predicted"/>
<evidence type="ECO:0000313" key="2">
    <source>
        <dbReference type="EMBL" id="BEH02738.1"/>
    </source>
</evidence>
<dbReference type="EMBL" id="AP028056">
    <property type="protein sequence ID" value="BEH02738.1"/>
    <property type="molecule type" value="Genomic_DNA"/>
</dbReference>
<accession>A0AAN0KGL5</accession>
<protein>
    <recommendedName>
        <fullName evidence="4">Colicin import membrane protein</fullName>
    </recommendedName>
</protein>
<sequence length="282" mass="31580">MSDNDGIDDALRNAAQLTGGMLARLGEAQSRASQQHAIDQEHAVTAASARAEHQISQAAAQEQAAMARLRLVHDPNWWAAATVRQVSDTWQIADAYRGRQDADAAREIMTREITTHWGVTPQADADAAVVRRLLEQTEQDRQQERAEDHRAEHDRRRGRAIEDEADDQDRQAQRANRPAELRSETVTGTDEVVEAKQTRIRAEGLDQQSADGYDSAEQRDARAEGYARSGDQRATQARILADEGNALPPEYATRTRPGRRRRSSHGPHQPRPYYRIVGDRGR</sequence>
<name>A0AAN0KGL5_9ACTN</name>
<gene>
    <name evidence="2" type="ORF">brsh051_20190</name>
</gene>
<evidence type="ECO:0000313" key="3">
    <source>
        <dbReference type="Proteomes" id="UP001431656"/>
    </source>
</evidence>
<evidence type="ECO:0000256" key="1">
    <source>
        <dbReference type="SAM" id="MobiDB-lite"/>
    </source>
</evidence>
<feature type="compositionally biased region" description="Basic and acidic residues" evidence="1">
    <location>
        <begin position="216"/>
        <end position="225"/>
    </location>
</feature>
<feature type="compositionally biased region" description="Basic and acidic residues" evidence="1">
    <location>
        <begin position="138"/>
        <end position="183"/>
    </location>
</feature>
<dbReference type="KEGG" id="broo:brsh051_20190"/>
<feature type="region of interest" description="Disordered" evidence="1">
    <location>
        <begin position="138"/>
        <end position="282"/>
    </location>
</feature>
<keyword evidence="3" id="KW-1185">Reference proteome</keyword>
<feature type="compositionally biased region" description="Basic and acidic residues" evidence="1">
    <location>
        <begin position="193"/>
        <end position="204"/>
    </location>
</feature>